<dbReference type="InterPro" id="IPR017923">
    <property type="entry name" value="TFIIS_N"/>
</dbReference>
<evidence type="ECO:0000259" key="3">
    <source>
        <dbReference type="PROSITE" id="PS51319"/>
    </source>
</evidence>
<dbReference type="GO" id="GO:0005634">
    <property type="term" value="C:nucleus"/>
    <property type="evidence" value="ECO:0007669"/>
    <property type="project" value="UniProtKB-SubCell"/>
</dbReference>
<comment type="similarity">
    <text evidence="1">Belongs to the IWS1 family.</text>
</comment>
<dbReference type="OrthoDB" id="21124at2759"/>
<sequence>MYLYKHPKEIRENKELAGRIISNWARPFSNLSTDHRVVSKRNAWPGMLRKGLVERLLCRSSKNKKAFDRG</sequence>
<dbReference type="GO" id="GO:0016973">
    <property type="term" value="P:poly(A)+ mRNA export from nucleus"/>
    <property type="evidence" value="ECO:0007669"/>
    <property type="project" value="TreeGrafter"/>
</dbReference>
<keyword evidence="2" id="KW-0539">Nucleus</keyword>
<feature type="domain" description="TFIIS N-terminal" evidence="3">
    <location>
        <begin position="1"/>
        <end position="31"/>
    </location>
</feature>
<keyword evidence="5" id="KW-1185">Reference proteome</keyword>
<dbReference type="PANTHER" id="PTHR46010:SF1">
    <property type="entry name" value="PROTEIN IWS1 HOMOLOG"/>
    <property type="match status" value="1"/>
</dbReference>
<dbReference type="InterPro" id="IPR051037">
    <property type="entry name" value="RNAPII_TF_IWS1"/>
</dbReference>
<dbReference type="Gene3D" id="1.20.930.10">
    <property type="entry name" value="Conserved domain common to transcription factors TFIIS, elongin A, CRSP70"/>
    <property type="match status" value="1"/>
</dbReference>
<evidence type="ECO:0000256" key="2">
    <source>
        <dbReference type="PROSITE-ProRule" id="PRU00649"/>
    </source>
</evidence>
<accession>A0A7T8HGM8</accession>
<reference evidence="5" key="1">
    <citation type="submission" date="2021-01" db="EMBL/GenBank/DDBJ databases">
        <title>Caligus Genome Assembly.</title>
        <authorList>
            <person name="Gallardo-Escarate C."/>
        </authorList>
    </citation>
    <scope>NUCLEOTIDE SEQUENCE [LARGE SCALE GENOMIC DNA]</scope>
</reference>
<dbReference type="InterPro" id="IPR035441">
    <property type="entry name" value="TFIIS/LEDGF_dom_sf"/>
</dbReference>
<organism evidence="4 5">
    <name type="scientific">Caligus rogercresseyi</name>
    <name type="common">Sea louse</name>
    <dbReference type="NCBI Taxonomy" id="217165"/>
    <lineage>
        <taxon>Eukaryota</taxon>
        <taxon>Metazoa</taxon>
        <taxon>Ecdysozoa</taxon>
        <taxon>Arthropoda</taxon>
        <taxon>Crustacea</taxon>
        <taxon>Multicrustacea</taxon>
        <taxon>Hexanauplia</taxon>
        <taxon>Copepoda</taxon>
        <taxon>Siphonostomatoida</taxon>
        <taxon>Caligidae</taxon>
        <taxon>Caligus</taxon>
    </lineage>
</organism>
<protein>
    <recommendedName>
        <fullName evidence="3">TFIIS N-terminal domain-containing protein</fullName>
    </recommendedName>
</protein>
<dbReference type="AlphaFoldDB" id="A0A7T8HGM8"/>
<dbReference type="EMBL" id="CP045895">
    <property type="protein sequence ID" value="QQP49626.1"/>
    <property type="molecule type" value="Genomic_DNA"/>
</dbReference>
<comment type="subcellular location">
    <subcellularLocation>
        <location evidence="2">Nucleus</location>
    </subcellularLocation>
</comment>
<name>A0A7T8HGM8_CALRO</name>
<gene>
    <name evidence="4" type="ORF">FKW44_010361</name>
</gene>
<evidence type="ECO:0000313" key="5">
    <source>
        <dbReference type="Proteomes" id="UP000595437"/>
    </source>
</evidence>
<dbReference type="Proteomes" id="UP000595437">
    <property type="component" value="Chromosome 6"/>
</dbReference>
<evidence type="ECO:0000256" key="1">
    <source>
        <dbReference type="ARBA" id="ARBA00037992"/>
    </source>
</evidence>
<proteinExistence type="inferred from homology"/>
<dbReference type="PANTHER" id="PTHR46010">
    <property type="entry name" value="PROTEIN IWS1 HOMOLOG"/>
    <property type="match status" value="1"/>
</dbReference>
<dbReference type="PROSITE" id="PS51319">
    <property type="entry name" value="TFIIS_N"/>
    <property type="match status" value="1"/>
</dbReference>
<evidence type="ECO:0000313" key="4">
    <source>
        <dbReference type="EMBL" id="QQP49626.1"/>
    </source>
</evidence>